<dbReference type="Pfam" id="PF00181">
    <property type="entry name" value="Ribosomal_L2_N"/>
    <property type="match status" value="1"/>
</dbReference>
<dbReference type="GO" id="GO:0003735">
    <property type="term" value="F:structural constituent of ribosome"/>
    <property type="evidence" value="ECO:0007669"/>
    <property type="project" value="InterPro"/>
</dbReference>
<reference evidence="9" key="1">
    <citation type="submission" date="2018-02" db="EMBL/GenBank/DDBJ databases">
        <title>Rhizophora mucronata_Transcriptome.</title>
        <authorList>
            <person name="Meera S.P."/>
            <person name="Sreeshan A."/>
            <person name="Augustine A."/>
        </authorList>
    </citation>
    <scope>NUCLEOTIDE SEQUENCE</scope>
    <source>
        <tissue evidence="9">Leaf</tissue>
    </source>
</reference>
<evidence type="ECO:0000313" key="9">
    <source>
        <dbReference type="EMBL" id="MBW90246.1"/>
    </source>
</evidence>
<proteinExistence type="inferred from homology"/>
<keyword evidence="5" id="KW-0687">Ribonucleoprotein</keyword>
<dbReference type="SUPFAM" id="SSF50249">
    <property type="entry name" value="Nucleic acid-binding proteins"/>
    <property type="match status" value="1"/>
</dbReference>
<sequence>MSSLKHAQRAFRNLTLSKGKTAGRNSQGRITSFHRGGGAKRIGRIIDVKRNTPSIGVVERIEYDPNRSCRIALVRWMETVQQDGPGKLEKEEAVVEGNTEIAEMKEETNSRLKILDPSVPAVRGLFAGKVDQRMVASTIRSLFSSSMSRKVAVNGIPKQSSASLLVDGKCFHSLAMQPGASCL</sequence>
<organism evidence="9">
    <name type="scientific">Rhizophora mucronata</name>
    <name type="common">Asiatic mangrove</name>
    <dbReference type="NCBI Taxonomy" id="61149"/>
    <lineage>
        <taxon>Eukaryota</taxon>
        <taxon>Viridiplantae</taxon>
        <taxon>Streptophyta</taxon>
        <taxon>Embryophyta</taxon>
        <taxon>Tracheophyta</taxon>
        <taxon>Spermatophyta</taxon>
        <taxon>Magnoliopsida</taxon>
        <taxon>eudicotyledons</taxon>
        <taxon>Gunneridae</taxon>
        <taxon>Pentapetalae</taxon>
        <taxon>rosids</taxon>
        <taxon>fabids</taxon>
        <taxon>Malpighiales</taxon>
        <taxon>Rhizophoraceae</taxon>
        <taxon>Rhizophora</taxon>
    </lineage>
</organism>
<keyword evidence="4" id="KW-0496">Mitochondrion</keyword>
<evidence type="ECO:0000256" key="5">
    <source>
        <dbReference type="ARBA" id="ARBA00023274"/>
    </source>
</evidence>
<dbReference type="PANTHER" id="PTHR13691">
    <property type="entry name" value="RIBOSOMAL PROTEIN L2"/>
    <property type="match status" value="1"/>
</dbReference>
<evidence type="ECO:0000256" key="1">
    <source>
        <dbReference type="ARBA" id="ARBA00004173"/>
    </source>
</evidence>
<evidence type="ECO:0000256" key="3">
    <source>
        <dbReference type="ARBA" id="ARBA00022980"/>
    </source>
</evidence>
<accession>A0A2P2J9S5</accession>
<feature type="domain" description="Large ribosomal subunit protein uL2 RNA-binding" evidence="8">
    <location>
        <begin position="23"/>
        <end position="102"/>
    </location>
</feature>
<name>A0A2P2J9S5_RHIMU</name>
<protein>
    <recommendedName>
        <fullName evidence="6">60S ribosomal protein L2, mitochondrial</fullName>
    </recommendedName>
</protein>
<keyword evidence="3 9" id="KW-0689">Ribosomal protein</keyword>
<evidence type="ECO:0000256" key="7">
    <source>
        <dbReference type="SAM" id="MobiDB-lite"/>
    </source>
</evidence>
<comment type="similarity">
    <text evidence="2">Belongs to the universal ribosomal protein uL2 family.</text>
</comment>
<feature type="compositionally biased region" description="Polar residues" evidence="7">
    <location>
        <begin position="14"/>
        <end position="30"/>
    </location>
</feature>
<dbReference type="GO" id="GO:0005762">
    <property type="term" value="C:mitochondrial large ribosomal subunit"/>
    <property type="evidence" value="ECO:0007669"/>
    <property type="project" value="TreeGrafter"/>
</dbReference>
<dbReference type="SMART" id="SM01383">
    <property type="entry name" value="Ribosomal_L2"/>
    <property type="match status" value="1"/>
</dbReference>
<dbReference type="PANTHER" id="PTHR13691:SF72">
    <property type="entry name" value="EXPRESSED PROTEIN"/>
    <property type="match status" value="1"/>
</dbReference>
<dbReference type="InterPro" id="IPR022666">
    <property type="entry name" value="Ribosomal_uL2_RNA-bd_dom"/>
</dbReference>
<comment type="subcellular location">
    <subcellularLocation>
        <location evidence="1">Mitochondrion</location>
    </subcellularLocation>
</comment>
<dbReference type="InterPro" id="IPR002171">
    <property type="entry name" value="Ribosomal_uL2"/>
</dbReference>
<dbReference type="Gene3D" id="2.40.50.140">
    <property type="entry name" value="Nucleic acid-binding proteins"/>
    <property type="match status" value="1"/>
</dbReference>
<dbReference type="GO" id="GO:0003723">
    <property type="term" value="F:RNA binding"/>
    <property type="evidence" value="ECO:0007669"/>
    <property type="project" value="TreeGrafter"/>
</dbReference>
<dbReference type="GO" id="GO:0032543">
    <property type="term" value="P:mitochondrial translation"/>
    <property type="evidence" value="ECO:0007669"/>
    <property type="project" value="TreeGrafter"/>
</dbReference>
<feature type="region of interest" description="Disordered" evidence="7">
    <location>
        <begin position="14"/>
        <end position="35"/>
    </location>
</feature>
<dbReference type="EMBL" id="GGEC01009763">
    <property type="protein sequence ID" value="MBW90246.1"/>
    <property type="molecule type" value="Transcribed_RNA"/>
</dbReference>
<evidence type="ECO:0000256" key="6">
    <source>
        <dbReference type="ARBA" id="ARBA00078513"/>
    </source>
</evidence>
<evidence type="ECO:0000256" key="4">
    <source>
        <dbReference type="ARBA" id="ARBA00023128"/>
    </source>
</evidence>
<dbReference type="EMBL" id="GGEC01009765">
    <property type="protein sequence ID" value="MBW90248.1"/>
    <property type="molecule type" value="Transcribed_RNA"/>
</dbReference>
<dbReference type="FunFam" id="2.40.50.140:FF:000254">
    <property type="entry name" value="Ribosomal protein L2 mitochondrion"/>
    <property type="match status" value="1"/>
</dbReference>
<dbReference type="AlphaFoldDB" id="A0A2P2J9S5"/>
<dbReference type="InterPro" id="IPR012340">
    <property type="entry name" value="NA-bd_OB-fold"/>
</dbReference>
<evidence type="ECO:0000259" key="8">
    <source>
        <dbReference type="SMART" id="SM01383"/>
    </source>
</evidence>
<evidence type="ECO:0000256" key="2">
    <source>
        <dbReference type="ARBA" id="ARBA00005636"/>
    </source>
</evidence>